<dbReference type="InterPro" id="IPR050228">
    <property type="entry name" value="Carboxylesterase_BioH"/>
</dbReference>
<dbReference type="Gene3D" id="3.40.50.1820">
    <property type="entry name" value="alpha/beta hydrolase"/>
    <property type="match status" value="1"/>
</dbReference>
<evidence type="ECO:0000259" key="1">
    <source>
        <dbReference type="Pfam" id="PF00561"/>
    </source>
</evidence>
<name>J7LJ51_NOCAA</name>
<dbReference type="PANTHER" id="PTHR43194">
    <property type="entry name" value="HYDROLASE ALPHA/BETA FOLD FAMILY"/>
    <property type="match status" value="1"/>
</dbReference>
<dbReference type="Proteomes" id="UP000003779">
    <property type="component" value="Chromosome"/>
</dbReference>
<proteinExistence type="predicted"/>
<reference evidence="2 3" key="1">
    <citation type="journal article" date="2012" name="J. Bacteriol.">
        <title>Whole-Genome Sequence of Nocardiopsis alba Strain ATCC BAA-2165, Associated with Honeybees.</title>
        <authorList>
            <person name="Qiao J."/>
            <person name="Chen L."/>
            <person name="Li Y."/>
            <person name="Wang J."/>
            <person name="Zhang W."/>
            <person name="Chen S."/>
        </authorList>
    </citation>
    <scope>NUCLEOTIDE SEQUENCE [LARGE SCALE GENOMIC DNA]</scope>
    <source>
        <strain evidence="3">ATCC BAA-2165 / BE74</strain>
    </source>
</reference>
<dbReference type="HOGENOM" id="CLU_020336_50_5_11"/>
<dbReference type="eggNOG" id="COG0596">
    <property type="taxonomic scope" value="Bacteria"/>
</dbReference>
<dbReference type="SUPFAM" id="SSF53474">
    <property type="entry name" value="alpha/beta-Hydrolases"/>
    <property type="match status" value="1"/>
</dbReference>
<dbReference type="PRINTS" id="PR00111">
    <property type="entry name" value="ABHYDROLASE"/>
</dbReference>
<dbReference type="PRINTS" id="PR00412">
    <property type="entry name" value="EPOXHYDRLASE"/>
</dbReference>
<dbReference type="AlphaFoldDB" id="J7LJ51"/>
<feature type="domain" description="AB hydrolase-1" evidence="1">
    <location>
        <begin position="26"/>
        <end position="126"/>
    </location>
</feature>
<dbReference type="EMBL" id="CP003788">
    <property type="protein sequence ID" value="AFR10989.1"/>
    <property type="molecule type" value="Genomic_DNA"/>
</dbReference>
<dbReference type="PANTHER" id="PTHR43194:SF2">
    <property type="entry name" value="PEROXISOMAL MEMBRANE PROTEIN LPX1"/>
    <property type="match status" value="1"/>
</dbReference>
<dbReference type="InterPro" id="IPR000639">
    <property type="entry name" value="Epox_hydrolase-like"/>
</dbReference>
<dbReference type="Pfam" id="PF00561">
    <property type="entry name" value="Abhydrolase_1"/>
    <property type="match status" value="1"/>
</dbReference>
<dbReference type="PATRIC" id="fig|1205910.3.peg.185"/>
<evidence type="ECO:0000313" key="3">
    <source>
        <dbReference type="Proteomes" id="UP000003779"/>
    </source>
</evidence>
<dbReference type="OrthoDB" id="9804723at2"/>
<keyword evidence="2" id="KW-0378">Hydrolase</keyword>
<accession>J7LJ51</accession>
<dbReference type="InterPro" id="IPR029058">
    <property type="entry name" value="AB_hydrolase_fold"/>
</dbReference>
<dbReference type="InterPro" id="IPR000073">
    <property type="entry name" value="AB_hydrolase_1"/>
</dbReference>
<reference evidence="3" key="2">
    <citation type="submission" date="2012-08" db="EMBL/GenBank/DDBJ databases">
        <title>Whole-genome sequence of Nocardiopsis alba strain ATCC BAA-2165 associated with honeybees.</title>
        <authorList>
            <person name="Qiao J."/>
            <person name="Chen L."/>
            <person name="Li Y."/>
            <person name="Wang J."/>
            <person name="Zhang W."/>
            <person name="Chen S."/>
        </authorList>
    </citation>
    <scope>NUCLEOTIDE SEQUENCE [LARGE SCALE GENOMIC DNA]</scope>
    <source>
        <strain evidence="3">ATCC BAA-2165 / BE74</strain>
    </source>
</reference>
<evidence type="ECO:0000313" key="2">
    <source>
        <dbReference type="EMBL" id="AFR10989.1"/>
    </source>
</evidence>
<dbReference type="STRING" id="1205910.B005_0196"/>
<sequence>MTTNPVGDVTMSYVDLLPEAPGEAVPVLLLHGFGSDFQMNWGSTGWVRDLEAVGRRVIGPDLRGHGASDKPTESAFYLPEHFVSDLVDLLDRLGLERVDVVGYSMGSRLAWELALTAPERVRRLVLGGFGPDNALAGVEEGVPGEGDTPFDQVYRTVVGLPGNDADALAACALGQAARPFTPEPRPEGVPILFAAGAKDPVAAGVEGLAEAIGATFVEVPKRDHVNAVSSRAFRRAVIDFLEVDADEA</sequence>
<dbReference type="KEGG" id="nal:B005_0196"/>
<protein>
    <submittedName>
        <fullName evidence="2">Alpha/beta hydrolase fold family protein</fullName>
    </submittedName>
</protein>
<gene>
    <name evidence="2" type="ordered locus">B005_0196</name>
</gene>
<organism evidence="2 3">
    <name type="scientific">Nocardiopsis alba (strain ATCC BAA-2165 / BE74)</name>
    <dbReference type="NCBI Taxonomy" id="1205910"/>
    <lineage>
        <taxon>Bacteria</taxon>
        <taxon>Bacillati</taxon>
        <taxon>Actinomycetota</taxon>
        <taxon>Actinomycetes</taxon>
        <taxon>Streptosporangiales</taxon>
        <taxon>Nocardiopsidaceae</taxon>
        <taxon>Nocardiopsis</taxon>
    </lineage>
</organism>
<dbReference type="GO" id="GO:0016787">
    <property type="term" value="F:hydrolase activity"/>
    <property type="evidence" value="ECO:0007669"/>
    <property type="project" value="UniProtKB-KW"/>
</dbReference>